<dbReference type="PANTHER" id="PTHR11743:SF70">
    <property type="entry name" value="GH26960P-RELATED"/>
    <property type="match status" value="1"/>
</dbReference>
<dbReference type="InterPro" id="IPR027246">
    <property type="entry name" value="Porin_Euk/Tom40"/>
</dbReference>
<evidence type="ECO:0000256" key="8">
    <source>
        <dbReference type="ARBA" id="ARBA00023114"/>
    </source>
</evidence>
<keyword evidence="6" id="KW-1000">Mitochondrion outer membrane</keyword>
<dbReference type="InterPro" id="IPR001925">
    <property type="entry name" value="Porin_Euk"/>
</dbReference>
<evidence type="ECO:0000256" key="7">
    <source>
        <dbReference type="ARBA" id="ARBA00023065"/>
    </source>
</evidence>
<organism evidence="11">
    <name type="scientific">Lygus hesperus</name>
    <name type="common">Western plant bug</name>
    <dbReference type="NCBI Taxonomy" id="30085"/>
    <lineage>
        <taxon>Eukaryota</taxon>
        <taxon>Metazoa</taxon>
        <taxon>Ecdysozoa</taxon>
        <taxon>Arthropoda</taxon>
        <taxon>Hexapoda</taxon>
        <taxon>Insecta</taxon>
        <taxon>Pterygota</taxon>
        <taxon>Neoptera</taxon>
        <taxon>Paraneoptera</taxon>
        <taxon>Hemiptera</taxon>
        <taxon>Heteroptera</taxon>
        <taxon>Panheteroptera</taxon>
        <taxon>Cimicomorpha</taxon>
        <taxon>Miridae</taxon>
        <taxon>Mirini</taxon>
        <taxon>Lygus</taxon>
    </lineage>
</organism>
<keyword evidence="8" id="KW-0626">Porin</keyword>
<comment type="subcellular location">
    <subcellularLocation>
        <location evidence="1">Mitochondrion outer membrane</location>
    </subcellularLocation>
</comment>
<keyword evidence="9" id="KW-0496">Mitochondrion</keyword>
<gene>
    <name evidence="11" type="primary">porin_0</name>
    <name evidence="11" type="ORF">CM83_98658</name>
</gene>
<evidence type="ECO:0000256" key="2">
    <source>
        <dbReference type="ARBA" id="ARBA00007780"/>
    </source>
</evidence>
<evidence type="ECO:0000256" key="9">
    <source>
        <dbReference type="ARBA" id="ARBA00023128"/>
    </source>
</evidence>
<dbReference type="FunFam" id="2.40.160.10:FF:000012">
    <property type="entry name" value="Voltage-dependent anion-selective channel"/>
    <property type="match status" value="1"/>
</dbReference>
<evidence type="ECO:0000256" key="6">
    <source>
        <dbReference type="ARBA" id="ARBA00022787"/>
    </source>
</evidence>
<evidence type="ECO:0000313" key="12">
    <source>
        <dbReference type="EMBL" id="JAG54780.1"/>
    </source>
</evidence>
<evidence type="ECO:0000313" key="11">
    <source>
        <dbReference type="EMBL" id="JAG29111.1"/>
    </source>
</evidence>
<dbReference type="PANTHER" id="PTHR11743">
    <property type="entry name" value="VOLTAGE-DEPENDENT ANION-SELECTIVE CHANNEL"/>
    <property type="match status" value="1"/>
</dbReference>
<comment type="similarity">
    <text evidence="2">Belongs to the eukaryotic mitochondrial porin family.</text>
</comment>
<dbReference type="GO" id="GO:0046930">
    <property type="term" value="C:pore complex"/>
    <property type="evidence" value="ECO:0007669"/>
    <property type="project" value="UniProtKB-KW"/>
</dbReference>
<reference evidence="11" key="1">
    <citation type="journal article" date="2014" name="PLoS ONE">
        <title>Transcriptome-Based Identification of ABC Transporters in the Western Tarnished Plant Bug Lygus hesperus.</title>
        <authorList>
            <person name="Hull J.J."/>
            <person name="Chaney K."/>
            <person name="Geib S.M."/>
            <person name="Fabrick J.A."/>
            <person name="Brent C.S."/>
            <person name="Walsh D."/>
            <person name="Lavine L.C."/>
        </authorList>
    </citation>
    <scope>NUCLEOTIDE SEQUENCE</scope>
</reference>
<dbReference type="CDD" id="cd07306">
    <property type="entry name" value="Porin3_VDAC"/>
    <property type="match status" value="1"/>
</dbReference>
<dbReference type="GO" id="GO:0005741">
    <property type="term" value="C:mitochondrial outer membrane"/>
    <property type="evidence" value="ECO:0007669"/>
    <property type="project" value="UniProtKB-SubCell"/>
</dbReference>
<dbReference type="GO" id="GO:0008308">
    <property type="term" value="F:voltage-gated monoatomic anion channel activity"/>
    <property type="evidence" value="ECO:0007669"/>
    <property type="project" value="InterPro"/>
</dbReference>
<dbReference type="EMBL" id="GBRD01011044">
    <property type="protein sequence ID" value="JAG54780.1"/>
    <property type="molecule type" value="Transcribed_RNA"/>
</dbReference>
<evidence type="ECO:0000256" key="1">
    <source>
        <dbReference type="ARBA" id="ARBA00004294"/>
    </source>
</evidence>
<sequence length="288" mass="31064">MGPPFFADLGKNSRDIFNKGYNFGLLKLDIKTRTETGVEFEIGGVQNLETKNVAGSLETKYKFKDFGISFSEKWNTDNVLQLEVAAADICEGVKMSCMSIMTPSSDEEKGGTDKILRFKNEYKNAIMAVNLESDFKAGGPTLGVSGVFGLGGWLLGAIAALDTETSKVMTFSLGMGFLTKDFILNTAVINKGTDFTGSIYHKVNDKLELGVFITWSADINVSESGVGCKYMVDADTALRFKVNNQAVLGAAYTHKLKEGISVGLCAQVNGKALKDGGSKLGFCLELEN</sequence>
<protein>
    <submittedName>
        <fullName evidence="11">Voltage-dependent anion-selective channel</fullName>
    </submittedName>
</protein>
<dbReference type="EMBL" id="GBHO01014493">
    <property type="protein sequence ID" value="JAG29111.1"/>
    <property type="molecule type" value="Transcribed_RNA"/>
</dbReference>
<keyword evidence="7" id="KW-0406">Ion transport</keyword>
<name>A0A0A9YBY0_LYGHE</name>
<evidence type="ECO:0000256" key="5">
    <source>
        <dbReference type="ARBA" id="ARBA00022692"/>
    </source>
</evidence>
<reference evidence="12" key="3">
    <citation type="submission" date="2014-09" db="EMBL/GenBank/DDBJ databases">
        <authorList>
            <person name="Magalhaes I.L.F."/>
            <person name="Oliveira U."/>
            <person name="Santos F.R."/>
            <person name="Vidigal T.H.D.A."/>
            <person name="Brescovit A.D."/>
            <person name="Santos A.J."/>
        </authorList>
    </citation>
    <scope>NUCLEOTIDE SEQUENCE</scope>
</reference>
<accession>A0A0A9YBY0</accession>
<evidence type="ECO:0000256" key="3">
    <source>
        <dbReference type="ARBA" id="ARBA00022448"/>
    </source>
</evidence>
<keyword evidence="4" id="KW-1134">Transmembrane beta strand</keyword>
<dbReference type="InterPro" id="IPR023614">
    <property type="entry name" value="Porin_dom_sf"/>
</dbReference>
<dbReference type="GO" id="GO:0015288">
    <property type="term" value="F:porin activity"/>
    <property type="evidence" value="ECO:0007669"/>
    <property type="project" value="UniProtKB-KW"/>
</dbReference>
<keyword evidence="5" id="KW-0812">Transmembrane</keyword>
<keyword evidence="10" id="KW-0472">Membrane</keyword>
<dbReference type="PRINTS" id="PR00185">
    <property type="entry name" value="EUKARYTPORIN"/>
</dbReference>
<dbReference type="Pfam" id="PF01459">
    <property type="entry name" value="Porin_3"/>
    <property type="match status" value="1"/>
</dbReference>
<evidence type="ECO:0000256" key="10">
    <source>
        <dbReference type="ARBA" id="ARBA00023136"/>
    </source>
</evidence>
<keyword evidence="3" id="KW-0813">Transport</keyword>
<dbReference type="Gene3D" id="2.40.160.10">
    <property type="entry name" value="Porin"/>
    <property type="match status" value="1"/>
</dbReference>
<reference evidence="11" key="2">
    <citation type="submission" date="2014-07" db="EMBL/GenBank/DDBJ databases">
        <authorList>
            <person name="Hull J."/>
        </authorList>
    </citation>
    <scope>NUCLEOTIDE SEQUENCE</scope>
</reference>
<proteinExistence type="inferred from homology"/>
<evidence type="ECO:0000256" key="4">
    <source>
        <dbReference type="ARBA" id="ARBA00022452"/>
    </source>
</evidence>
<dbReference type="AlphaFoldDB" id="A0A0A9YBY0"/>